<keyword evidence="3" id="KW-1185">Reference proteome</keyword>
<evidence type="ECO:0000313" key="3">
    <source>
        <dbReference type="Proteomes" id="UP001153148"/>
    </source>
</evidence>
<evidence type="ECO:0000259" key="1">
    <source>
        <dbReference type="PROSITE" id="PS50404"/>
    </source>
</evidence>
<dbReference type="SUPFAM" id="SSF52833">
    <property type="entry name" value="Thioredoxin-like"/>
    <property type="match status" value="1"/>
</dbReference>
<accession>A0ABN7PK75</accession>
<name>A0ABN7PK75_TIMPD</name>
<dbReference type="PANTHER" id="PTHR43917:SF8">
    <property type="entry name" value="GH16740P-RELATED"/>
    <property type="match status" value="1"/>
</dbReference>
<dbReference type="SFLD" id="SFLDS00019">
    <property type="entry name" value="Glutathione_Transferase_(cytos"/>
    <property type="match status" value="1"/>
</dbReference>
<dbReference type="Gene3D" id="3.40.30.10">
    <property type="entry name" value="Glutaredoxin"/>
    <property type="match status" value="1"/>
</dbReference>
<protein>
    <recommendedName>
        <fullName evidence="1">GST N-terminal domain-containing protein</fullName>
    </recommendedName>
</protein>
<dbReference type="InterPro" id="IPR036249">
    <property type="entry name" value="Thioredoxin-like_sf"/>
</dbReference>
<dbReference type="InterPro" id="IPR040079">
    <property type="entry name" value="Glutathione_S-Trfase"/>
</dbReference>
<dbReference type="InterPro" id="IPR040075">
    <property type="entry name" value="GST_N_Theta"/>
</dbReference>
<proteinExistence type="predicted"/>
<dbReference type="PROSITE" id="PS50404">
    <property type="entry name" value="GST_NTER"/>
    <property type="match status" value="1"/>
</dbReference>
<gene>
    <name evidence="2" type="ORF">TPAB3V08_LOCUS15083</name>
</gene>
<feature type="domain" description="GST N-terminal" evidence="1">
    <location>
        <begin position="39"/>
        <end position="120"/>
    </location>
</feature>
<feature type="non-terminal residue" evidence="2">
    <location>
        <position position="155"/>
    </location>
</feature>
<sequence>MNIGLYVRLADKNFNIWYITDKRWLVSSTLFLEESANKMSLKLYYDILSQPSRAVMLFLLGNKIPFERKEINLKYGDHQSEEFGRLNPFRKVPVIVDGNFPLTESVAILRYLCREKNVTDHWYPRDSKLQAKVDEYLEWQHLDTRLNCSTYFLNK</sequence>
<dbReference type="CDD" id="cd03050">
    <property type="entry name" value="GST_N_Theta"/>
    <property type="match status" value="1"/>
</dbReference>
<dbReference type="InterPro" id="IPR004045">
    <property type="entry name" value="Glutathione_S-Trfase_N"/>
</dbReference>
<dbReference type="InterPro" id="IPR051369">
    <property type="entry name" value="GST_Theta"/>
</dbReference>
<dbReference type="Pfam" id="PF02798">
    <property type="entry name" value="GST_N"/>
    <property type="match status" value="1"/>
</dbReference>
<reference evidence="2" key="1">
    <citation type="submission" date="2021-03" db="EMBL/GenBank/DDBJ databases">
        <authorList>
            <person name="Tran Van P."/>
        </authorList>
    </citation>
    <scope>NUCLEOTIDE SEQUENCE</scope>
</reference>
<dbReference type="PANTHER" id="PTHR43917">
    <property type="match status" value="1"/>
</dbReference>
<comment type="caution">
    <text evidence="2">The sequence shown here is derived from an EMBL/GenBank/DDBJ whole genome shotgun (WGS) entry which is preliminary data.</text>
</comment>
<dbReference type="Gene3D" id="1.20.1050.10">
    <property type="match status" value="1"/>
</dbReference>
<organism evidence="2 3">
    <name type="scientific">Timema podura</name>
    <name type="common">Walking stick</name>
    <dbReference type="NCBI Taxonomy" id="61482"/>
    <lineage>
        <taxon>Eukaryota</taxon>
        <taxon>Metazoa</taxon>
        <taxon>Ecdysozoa</taxon>
        <taxon>Arthropoda</taxon>
        <taxon>Hexapoda</taxon>
        <taxon>Insecta</taxon>
        <taxon>Pterygota</taxon>
        <taxon>Neoptera</taxon>
        <taxon>Polyneoptera</taxon>
        <taxon>Phasmatodea</taxon>
        <taxon>Timematodea</taxon>
        <taxon>Timematoidea</taxon>
        <taxon>Timematidae</taxon>
        <taxon>Timema</taxon>
    </lineage>
</organism>
<evidence type="ECO:0000313" key="2">
    <source>
        <dbReference type="EMBL" id="CAG2068140.1"/>
    </source>
</evidence>
<dbReference type="EMBL" id="CAJPIN010082743">
    <property type="protein sequence ID" value="CAG2068140.1"/>
    <property type="molecule type" value="Genomic_DNA"/>
</dbReference>
<dbReference type="SFLD" id="SFLDG00358">
    <property type="entry name" value="Main_(cytGST)"/>
    <property type="match status" value="1"/>
</dbReference>
<dbReference type="Proteomes" id="UP001153148">
    <property type="component" value="Unassembled WGS sequence"/>
</dbReference>